<evidence type="ECO:0000256" key="5">
    <source>
        <dbReference type="ARBA" id="ARBA00023136"/>
    </source>
</evidence>
<keyword evidence="10" id="KW-1185">Reference proteome</keyword>
<comment type="caution">
    <text evidence="9">The sequence shown here is derived from an EMBL/GenBank/DDBJ whole genome shotgun (WGS) entry which is preliminary data.</text>
</comment>
<dbReference type="Proteomes" id="UP001082703">
    <property type="component" value="Unassembled WGS sequence"/>
</dbReference>
<name>A0ABT4BQW8_9FIRM</name>
<feature type="signal peptide" evidence="8">
    <location>
        <begin position="1"/>
        <end position="19"/>
    </location>
</feature>
<dbReference type="SUPFAM" id="SSF53850">
    <property type="entry name" value="Periplasmic binding protein-like II"/>
    <property type="match status" value="1"/>
</dbReference>
<dbReference type="PROSITE" id="PS51257">
    <property type="entry name" value="PROKAR_LIPOPROTEIN"/>
    <property type="match status" value="1"/>
</dbReference>
<dbReference type="PANTHER" id="PTHR43649:SF33">
    <property type="entry name" value="POLYGALACTURONAN_RHAMNOGALACTURONAN-BINDING PROTEIN YTCQ"/>
    <property type="match status" value="1"/>
</dbReference>
<evidence type="ECO:0000256" key="1">
    <source>
        <dbReference type="ARBA" id="ARBA00008520"/>
    </source>
</evidence>
<evidence type="ECO:0000256" key="8">
    <source>
        <dbReference type="SAM" id="SignalP"/>
    </source>
</evidence>
<dbReference type="RefSeq" id="WP_268057293.1">
    <property type="nucleotide sequence ID" value="NZ_JAPOHA010000003.1"/>
</dbReference>
<comment type="similarity">
    <text evidence="1">Belongs to the bacterial solute-binding protein 1 family.</text>
</comment>
<protein>
    <submittedName>
        <fullName evidence="9">ABC transporter substrate-binding protein</fullName>
    </submittedName>
</protein>
<dbReference type="Gene3D" id="3.40.190.10">
    <property type="entry name" value="Periplasmic binding protein-like II"/>
    <property type="match status" value="2"/>
</dbReference>
<dbReference type="EMBL" id="JAPOHA010000003">
    <property type="protein sequence ID" value="MCY1713286.1"/>
    <property type="molecule type" value="Genomic_DNA"/>
</dbReference>
<proteinExistence type="inferred from homology"/>
<dbReference type="PROSITE" id="PS01037">
    <property type="entry name" value="SBP_BACTERIAL_1"/>
    <property type="match status" value="1"/>
</dbReference>
<evidence type="ECO:0000313" key="9">
    <source>
        <dbReference type="EMBL" id="MCY1713286.1"/>
    </source>
</evidence>
<accession>A0ABT4BQW8</accession>
<dbReference type="InterPro" id="IPR006059">
    <property type="entry name" value="SBP"/>
</dbReference>
<feature type="chain" id="PRO_5045288565" evidence="8">
    <location>
        <begin position="20"/>
        <end position="429"/>
    </location>
</feature>
<evidence type="ECO:0000256" key="3">
    <source>
        <dbReference type="ARBA" id="ARBA00022475"/>
    </source>
</evidence>
<dbReference type="InterPro" id="IPR050490">
    <property type="entry name" value="Bact_solute-bd_prot1"/>
</dbReference>
<evidence type="ECO:0000256" key="6">
    <source>
        <dbReference type="ARBA" id="ARBA00023139"/>
    </source>
</evidence>
<organism evidence="9 10">
    <name type="scientific">Caproiciproducens galactitolivorans</name>
    <dbReference type="NCBI Taxonomy" id="642589"/>
    <lineage>
        <taxon>Bacteria</taxon>
        <taxon>Bacillati</taxon>
        <taxon>Bacillota</taxon>
        <taxon>Clostridia</taxon>
        <taxon>Eubacteriales</taxon>
        <taxon>Acutalibacteraceae</taxon>
        <taxon>Caproiciproducens</taxon>
    </lineage>
</organism>
<evidence type="ECO:0000256" key="4">
    <source>
        <dbReference type="ARBA" id="ARBA00022729"/>
    </source>
</evidence>
<evidence type="ECO:0000256" key="7">
    <source>
        <dbReference type="ARBA" id="ARBA00023288"/>
    </source>
</evidence>
<keyword evidence="6" id="KW-0564">Palmitate</keyword>
<keyword evidence="4 8" id="KW-0732">Signal</keyword>
<evidence type="ECO:0000313" key="10">
    <source>
        <dbReference type="Proteomes" id="UP001082703"/>
    </source>
</evidence>
<dbReference type="PANTHER" id="PTHR43649">
    <property type="entry name" value="ARABINOSE-BINDING PROTEIN-RELATED"/>
    <property type="match status" value="1"/>
</dbReference>
<reference evidence="9 10" key="1">
    <citation type="submission" date="2022-11" db="EMBL/GenBank/DDBJ databases">
        <authorList>
            <person name="Caiyu Z."/>
        </authorList>
    </citation>
    <scope>NUCLEOTIDE SEQUENCE [LARGE SCALE GENOMIC DNA]</scope>
    <source>
        <strain evidence="9 10">YR-4</strain>
    </source>
</reference>
<keyword evidence="7" id="KW-0449">Lipoprotein</keyword>
<sequence length="429" mass="46939">MKKILSVFLAGILAATMLAGCAQGGTASSQAPSKAPSDASKKDVKLTFMTNVVGEQASALEKVLKDFEKETGYTVEFSAPGKSYEELMKTKMSSNELPDLFTTHGWSVARYSEYLEPVNDMPFAKDISSQMKPVISDKQGKMYVLPMDSDIAGIVYNVDVLNDAGVRVYDIKTWADFEAACEKIKAKGVSPIHMGGKDSWTIGQFGDWVAPSIFVTDEKNNKRADLKAGKFDPKTWEKVAGLMDKWTKAGYFNKDVLTSDYNSDVEALANKKAAFEFYGNSTIVDARKINKDANLGMMPIPSNSPDDKPSLIAGERIAVGVWKDSPQKAAAIELLNYLAKPEVMSQVATASGNPAGLNGVDSNIGDIKTYYEKYKDVKTFPYFDREYLPSGMWDVMCSTGADILAGKDNAVVNAGKIMQQNFNDKFSQK</sequence>
<keyword evidence="2" id="KW-0813">Transport</keyword>
<gene>
    <name evidence="9" type="ORF">OUY18_03315</name>
</gene>
<keyword evidence="5" id="KW-0472">Membrane</keyword>
<keyword evidence="3" id="KW-1003">Cell membrane</keyword>
<dbReference type="Pfam" id="PF01547">
    <property type="entry name" value="SBP_bac_1"/>
    <property type="match status" value="1"/>
</dbReference>
<evidence type="ECO:0000256" key="2">
    <source>
        <dbReference type="ARBA" id="ARBA00022448"/>
    </source>
</evidence>
<dbReference type="InterPro" id="IPR006061">
    <property type="entry name" value="SBP_1_CS"/>
</dbReference>